<dbReference type="Gene3D" id="3.40.462.20">
    <property type="match status" value="1"/>
</dbReference>
<dbReference type="Proteomes" id="UP000600365">
    <property type="component" value="Unassembled WGS sequence"/>
</dbReference>
<dbReference type="AlphaFoldDB" id="A0A917Y045"/>
<accession>A0A917Y045</accession>
<organism evidence="7 8">
    <name type="scientific">Streptomyces albiflavescens</name>
    <dbReference type="NCBI Taxonomy" id="1623582"/>
    <lineage>
        <taxon>Bacteria</taxon>
        <taxon>Bacillati</taxon>
        <taxon>Actinomycetota</taxon>
        <taxon>Actinomycetes</taxon>
        <taxon>Kitasatosporales</taxon>
        <taxon>Streptomycetaceae</taxon>
        <taxon>Streptomyces</taxon>
    </lineage>
</organism>
<keyword evidence="5" id="KW-0560">Oxidoreductase</keyword>
<protein>
    <submittedName>
        <fullName evidence="7">FAD-linked oxidase</fullName>
    </submittedName>
</protein>
<evidence type="ECO:0000256" key="2">
    <source>
        <dbReference type="ARBA" id="ARBA00005466"/>
    </source>
</evidence>
<dbReference type="EMBL" id="BMMM01000003">
    <property type="protein sequence ID" value="GGN59988.1"/>
    <property type="molecule type" value="Genomic_DNA"/>
</dbReference>
<evidence type="ECO:0000256" key="4">
    <source>
        <dbReference type="ARBA" id="ARBA00022827"/>
    </source>
</evidence>
<dbReference type="Pfam" id="PF01565">
    <property type="entry name" value="FAD_binding_4"/>
    <property type="match status" value="1"/>
</dbReference>
<dbReference type="InterPro" id="IPR006094">
    <property type="entry name" value="Oxid_FAD_bind_N"/>
</dbReference>
<dbReference type="GO" id="GO:0016491">
    <property type="term" value="F:oxidoreductase activity"/>
    <property type="evidence" value="ECO:0007669"/>
    <property type="project" value="UniProtKB-KW"/>
</dbReference>
<comment type="cofactor">
    <cofactor evidence="1">
        <name>FAD</name>
        <dbReference type="ChEBI" id="CHEBI:57692"/>
    </cofactor>
</comment>
<evidence type="ECO:0000259" key="6">
    <source>
        <dbReference type="PROSITE" id="PS51387"/>
    </source>
</evidence>
<dbReference type="PANTHER" id="PTHR42973">
    <property type="entry name" value="BINDING OXIDOREDUCTASE, PUTATIVE (AFU_ORTHOLOGUE AFUA_1G17690)-RELATED"/>
    <property type="match status" value="1"/>
</dbReference>
<comment type="similarity">
    <text evidence="2">Belongs to the oxygen-dependent FAD-linked oxidoreductase family.</text>
</comment>
<dbReference type="RefSeq" id="WP_189185960.1">
    <property type="nucleotide sequence ID" value="NZ_BMMM01000003.1"/>
</dbReference>
<sequence>MPEIGRRNLLTAATAVAAAKVAPSLLSQKAAATEPADAVGVCDPVFGPVTVRPGDARYAELSVGVNKRWEAAPDSIQLVGSTEQVVSAVQDAVRAGKRVSIRSGGHCYADFVSHRDVDVIIDTSGMNEVAYDAPRRAFSVQAGAQLGQIYEALYKGWGVTIPGGACLTVGVGGHASGGGFGLLTRRFGLVADHIEAVEMVVVDHSGTVRRVIASRELSDPHHDLWWATAGGGGGSFGIITRYWFRAAGSTGTDPALQLPRPPKEVLVSLLNVPWNQLDLQTFGRLVHNFADWHVDNGSVSSPFISLSGYLLMRQGPAGGVALFTQVDATDPDADRLLADYAAALTRDTGISTSFPSRRVPWLASTKLVGTSSPALLYDHTLRSAVKTAWMRRSFTDDQIAVMHRNMTRTDYTNPNAAISLNGGGGRPNEVAIDANAFAHRDSAFIALYENFWVDPREDGTHIGWLRDIYSQTFAATGGYPVPGDVTDGCYINDPDSDITDPAWNTSGVPWHTLYWKANYARLQQVKARWDPTDFFRHSQSIRLPA</sequence>
<reference evidence="7 8" key="1">
    <citation type="journal article" date="2014" name="Int. J. Syst. Evol. Microbiol.">
        <title>Complete genome sequence of Corynebacterium casei LMG S-19264T (=DSM 44701T), isolated from a smear-ripened cheese.</title>
        <authorList>
            <consortium name="US DOE Joint Genome Institute (JGI-PGF)"/>
            <person name="Walter F."/>
            <person name="Albersmeier A."/>
            <person name="Kalinowski J."/>
            <person name="Ruckert C."/>
        </authorList>
    </citation>
    <scope>NUCLEOTIDE SEQUENCE [LARGE SCALE GENOMIC DNA]</scope>
    <source>
        <strain evidence="7 8">CGMCC 4.7111</strain>
    </source>
</reference>
<evidence type="ECO:0000313" key="8">
    <source>
        <dbReference type="Proteomes" id="UP000600365"/>
    </source>
</evidence>
<keyword evidence="8" id="KW-1185">Reference proteome</keyword>
<dbReference type="InterPro" id="IPR006311">
    <property type="entry name" value="TAT_signal"/>
</dbReference>
<proteinExistence type="inferred from homology"/>
<dbReference type="GO" id="GO:0071949">
    <property type="term" value="F:FAD binding"/>
    <property type="evidence" value="ECO:0007669"/>
    <property type="project" value="InterPro"/>
</dbReference>
<dbReference type="InterPro" id="IPR012951">
    <property type="entry name" value="BBE"/>
</dbReference>
<dbReference type="InterPro" id="IPR016169">
    <property type="entry name" value="FAD-bd_PCMH_sub2"/>
</dbReference>
<dbReference type="SUPFAM" id="SSF56176">
    <property type="entry name" value="FAD-binding/transporter-associated domain-like"/>
    <property type="match status" value="1"/>
</dbReference>
<evidence type="ECO:0000256" key="1">
    <source>
        <dbReference type="ARBA" id="ARBA00001974"/>
    </source>
</evidence>
<evidence type="ECO:0000256" key="5">
    <source>
        <dbReference type="ARBA" id="ARBA00023002"/>
    </source>
</evidence>
<dbReference type="Pfam" id="PF08031">
    <property type="entry name" value="BBE"/>
    <property type="match status" value="1"/>
</dbReference>
<comment type="caution">
    <text evidence="7">The sequence shown here is derived from an EMBL/GenBank/DDBJ whole genome shotgun (WGS) entry which is preliminary data.</text>
</comment>
<name>A0A917Y045_9ACTN</name>
<keyword evidence="4" id="KW-0274">FAD</keyword>
<gene>
    <name evidence="7" type="ORF">GCM10011579_024700</name>
</gene>
<dbReference type="PROSITE" id="PS51318">
    <property type="entry name" value="TAT"/>
    <property type="match status" value="1"/>
</dbReference>
<dbReference type="PROSITE" id="PS51387">
    <property type="entry name" value="FAD_PCMH"/>
    <property type="match status" value="1"/>
</dbReference>
<keyword evidence="3" id="KW-0285">Flavoprotein</keyword>
<dbReference type="Gene3D" id="3.30.465.10">
    <property type="match status" value="1"/>
</dbReference>
<feature type="domain" description="FAD-binding PCMH-type" evidence="6">
    <location>
        <begin position="69"/>
        <end position="249"/>
    </location>
</feature>
<dbReference type="InterPro" id="IPR036318">
    <property type="entry name" value="FAD-bd_PCMH-like_sf"/>
</dbReference>
<evidence type="ECO:0000256" key="3">
    <source>
        <dbReference type="ARBA" id="ARBA00022630"/>
    </source>
</evidence>
<dbReference type="InterPro" id="IPR016166">
    <property type="entry name" value="FAD-bd_PCMH"/>
</dbReference>
<dbReference type="PANTHER" id="PTHR42973:SF39">
    <property type="entry name" value="FAD-BINDING PCMH-TYPE DOMAIN-CONTAINING PROTEIN"/>
    <property type="match status" value="1"/>
</dbReference>
<evidence type="ECO:0000313" key="7">
    <source>
        <dbReference type="EMBL" id="GGN59988.1"/>
    </source>
</evidence>
<dbReference type="InterPro" id="IPR050416">
    <property type="entry name" value="FAD-linked_Oxidoreductase"/>
</dbReference>